<dbReference type="InterPro" id="IPR007527">
    <property type="entry name" value="Znf_SWIM"/>
</dbReference>
<dbReference type="EnsemblPlants" id="ORGLA03G0374400.1">
    <property type="protein sequence ID" value="ORGLA03G0374400.1"/>
    <property type="gene ID" value="ORGLA03G0374400"/>
</dbReference>
<dbReference type="AlphaFoldDB" id="I1PH98"/>
<comment type="subcellular location">
    <subcellularLocation>
        <location evidence="6">Nucleus</location>
    </subcellularLocation>
</comment>
<comment type="similarity">
    <text evidence="1 6">Belongs to the FHY3/FAR1 family.</text>
</comment>
<evidence type="ECO:0000256" key="3">
    <source>
        <dbReference type="ARBA" id="ARBA00022771"/>
    </source>
</evidence>
<dbReference type="SMART" id="SM00575">
    <property type="entry name" value="ZnF_PMZ"/>
    <property type="match status" value="1"/>
</dbReference>
<evidence type="ECO:0000256" key="2">
    <source>
        <dbReference type="ARBA" id="ARBA00022723"/>
    </source>
</evidence>
<evidence type="ECO:0000313" key="9">
    <source>
        <dbReference type="EnsemblPlants" id="ORGLA03G0374400.1"/>
    </source>
</evidence>
<evidence type="ECO:0000256" key="4">
    <source>
        <dbReference type="ARBA" id="ARBA00022833"/>
    </source>
</evidence>
<feature type="region of interest" description="Disordered" evidence="7">
    <location>
        <begin position="636"/>
        <end position="679"/>
    </location>
</feature>
<keyword evidence="2 6" id="KW-0479">Metal-binding</keyword>
<dbReference type="InterPro" id="IPR006564">
    <property type="entry name" value="Znf_PMZ"/>
</dbReference>
<dbReference type="eggNOG" id="ENOG502QS51">
    <property type="taxonomic scope" value="Eukaryota"/>
</dbReference>
<keyword evidence="6" id="KW-0539">Nucleus</keyword>
<dbReference type="InterPro" id="IPR018289">
    <property type="entry name" value="MULE_transposase_dom"/>
</dbReference>
<dbReference type="InterPro" id="IPR031052">
    <property type="entry name" value="FHY3/FAR1"/>
</dbReference>
<dbReference type="Proteomes" id="UP000007306">
    <property type="component" value="Chromosome 3"/>
</dbReference>
<dbReference type="GO" id="GO:0005634">
    <property type="term" value="C:nucleus"/>
    <property type="evidence" value="ECO:0007669"/>
    <property type="project" value="UniProtKB-SubCell"/>
</dbReference>
<dbReference type="OMA" id="TCLSNNY"/>
<dbReference type="PANTHER" id="PTHR31669:SF265">
    <property type="entry name" value="PROTEIN FAR1-RELATED SEQUENCE"/>
    <property type="match status" value="1"/>
</dbReference>
<dbReference type="KEGG" id="ogl:127766691"/>
<keyword evidence="10" id="KW-1185">Reference proteome</keyword>
<reference evidence="9" key="1">
    <citation type="submission" date="2015-06" db="UniProtKB">
        <authorList>
            <consortium name="EnsemblPlants"/>
        </authorList>
    </citation>
    <scope>IDENTIFICATION</scope>
</reference>
<dbReference type="GO" id="GO:0008270">
    <property type="term" value="F:zinc ion binding"/>
    <property type="evidence" value="ECO:0007669"/>
    <property type="project" value="UniProtKB-UniRule"/>
</dbReference>
<keyword evidence="3 5" id="KW-0863">Zinc-finger</keyword>
<dbReference type="Gramene" id="ORGLA03G0374400.1">
    <property type="protein sequence ID" value="ORGLA03G0374400.1"/>
    <property type="gene ID" value="ORGLA03G0374400"/>
</dbReference>
<dbReference type="InterPro" id="IPR004330">
    <property type="entry name" value="FAR1_DNA_bnd_dom"/>
</dbReference>
<evidence type="ECO:0000259" key="8">
    <source>
        <dbReference type="PROSITE" id="PS50966"/>
    </source>
</evidence>
<dbReference type="PANTHER" id="PTHR31669">
    <property type="entry name" value="PROTEIN FAR1-RELATED SEQUENCE 10-RELATED"/>
    <property type="match status" value="1"/>
</dbReference>
<sequence length="786" mass="89604">MVDAAAAAAECGELDGTDAMAYGDDRTPRDGMVFKSYEEVLNFYKRYALRTGFGVCVKKSSFTKAGLCRRLVLVCNKWGDGKEDACYQARPTAKTNCQATVVARLWSDGLLHLMDVNLEHNHALNPSAARFLRCYKTLPSGMSKDLVVRAARGECSTSGDIEVPIFDDWGRLKIGEDDVAAINGFFADMQAKQANFFYLMDFYGEGHLRSVFWADSRSRAAYQYFNDAVWIDTTCLRNRFDTPLVLFLGVNHHGELVLLGCGLFSDESTESFLWLLKSWLTCMKGWPPNAIVTDDCAAIKAAVREVFPNARHRISDWHVLRSISEKLGESAQFEGMKTELETVIYDSLKDDEFEARWNNLISRFGLQDNEWITFLYENRHFWVPAFLKDTFWAGLSTVNHHESPNAFFEDSINPETKLVTFLSSYVNLLQNKYKMEEDDDLESLSRSRVLVSKFPMEEQLSRLYTFKMFTKLQNELNATMNCEVQLDDSTSSIVVIDLAESSEEMVNKKYEVVHCMETDRMECNCGLFQFSGIVCRHTLSVLKCQHVFDIPPCYVLNRWRNDFKQLHALDNPWKDLVTSNHIERYDYVSLQCLRLVEIGASSDEKHQHALKLIRDIRRTLLDDNLCRELEQKLTPSERAINGDSHIQAGSSEGGPAKKRRGRPPKKSKDTNVESVSNQYAHKDSLLVSSDVSQKDAFHSSSTASNLGTHVRTNGVVDLMEEVNPNELSFDSRYGVQSSHPHHYGNQLHPSNAMQFGQTTSTAEHSRVQWMYQNIFQDDQVPYGRRT</sequence>
<dbReference type="HOGENOM" id="CLU_008459_7_0_1"/>
<dbReference type="Pfam" id="PF10551">
    <property type="entry name" value="MULE"/>
    <property type="match status" value="1"/>
</dbReference>
<feature type="compositionally biased region" description="Basic residues" evidence="7">
    <location>
        <begin position="656"/>
        <end position="665"/>
    </location>
</feature>
<dbReference type="Pfam" id="PF04434">
    <property type="entry name" value="SWIM"/>
    <property type="match status" value="1"/>
</dbReference>
<dbReference type="STRING" id="4538.I1PH98"/>
<dbReference type="Pfam" id="PF03101">
    <property type="entry name" value="FAR1"/>
    <property type="match status" value="1"/>
</dbReference>
<protein>
    <recommendedName>
        <fullName evidence="6">Protein FAR1-RELATED SEQUENCE</fullName>
    </recommendedName>
</protein>
<proteinExistence type="inferred from homology"/>
<evidence type="ECO:0000256" key="7">
    <source>
        <dbReference type="SAM" id="MobiDB-lite"/>
    </source>
</evidence>
<keyword evidence="4 6" id="KW-0862">Zinc</keyword>
<organism evidence="9 10">
    <name type="scientific">Oryza glaberrima</name>
    <name type="common">African rice</name>
    <dbReference type="NCBI Taxonomy" id="4538"/>
    <lineage>
        <taxon>Eukaryota</taxon>
        <taxon>Viridiplantae</taxon>
        <taxon>Streptophyta</taxon>
        <taxon>Embryophyta</taxon>
        <taxon>Tracheophyta</taxon>
        <taxon>Spermatophyta</taxon>
        <taxon>Magnoliopsida</taxon>
        <taxon>Liliopsida</taxon>
        <taxon>Poales</taxon>
        <taxon>Poaceae</taxon>
        <taxon>BOP clade</taxon>
        <taxon>Oryzoideae</taxon>
        <taxon>Oryzeae</taxon>
        <taxon>Oryzinae</taxon>
        <taxon>Oryza</taxon>
    </lineage>
</organism>
<dbReference type="GeneID" id="127766691"/>
<reference evidence="9 10" key="2">
    <citation type="submission" date="2018-04" db="EMBL/GenBank/DDBJ databases">
        <title>OglaRS2 (Oryza glaberrima Reference Sequence Version 2).</title>
        <authorList>
            <person name="Zhang J."/>
            <person name="Kudrna D."/>
            <person name="Lee S."/>
            <person name="Talag J."/>
            <person name="Rajasekar S."/>
            <person name="Wing R.A."/>
        </authorList>
    </citation>
    <scope>NUCLEOTIDE SEQUENCE [LARGE SCALE GENOMIC DNA]</scope>
    <source>
        <strain evidence="9 10">cv. IRGC 96717</strain>
    </source>
</reference>
<evidence type="ECO:0000256" key="5">
    <source>
        <dbReference type="PROSITE-ProRule" id="PRU00325"/>
    </source>
</evidence>
<dbReference type="RefSeq" id="XP_052147768.1">
    <property type="nucleotide sequence ID" value="XM_052291808.1"/>
</dbReference>
<comment type="function">
    <text evidence="6">Putative transcription activator involved in regulating light control of development.</text>
</comment>
<evidence type="ECO:0000256" key="6">
    <source>
        <dbReference type="RuleBase" id="RU367018"/>
    </source>
</evidence>
<name>I1PH98_ORYGL</name>
<dbReference type="GO" id="GO:0006355">
    <property type="term" value="P:regulation of DNA-templated transcription"/>
    <property type="evidence" value="ECO:0007669"/>
    <property type="project" value="UniProtKB-UniRule"/>
</dbReference>
<feature type="domain" description="SWIM-type" evidence="8">
    <location>
        <begin position="510"/>
        <end position="546"/>
    </location>
</feature>
<dbReference type="PROSITE" id="PS50966">
    <property type="entry name" value="ZF_SWIM"/>
    <property type="match status" value="1"/>
</dbReference>
<evidence type="ECO:0000256" key="1">
    <source>
        <dbReference type="ARBA" id="ARBA00005889"/>
    </source>
</evidence>
<gene>
    <name evidence="9" type="primary">LOC127766691</name>
</gene>
<accession>I1PH98</accession>
<evidence type="ECO:0000313" key="10">
    <source>
        <dbReference type="Proteomes" id="UP000007306"/>
    </source>
</evidence>